<reference evidence="1" key="1">
    <citation type="submission" date="2020-11" db="EMBL/GenBank/DDBJ databases">
        <authorList>
            <person name="Whitehead M."/>
        </authorList>
    </citation>
    <scope>NUCLEOTIDE SEQUENCE</scope>
    <source>
        <strain evidence="1">EGII</strain>
    </source>
</reference>
<evidence type="ECO:0000313" key="2">
    <source>
        <dbReference type="Proteomes" id="UP000606786"/>
    </source>
</evidence>
<proteinExistence type="predicted"/>
<comment type="caution">
    <text evidence="1">The sequence shown here is derived from an EMBL/GenBank/DDBJ whole genome shotgun (WGS) entry which is preliminary data.</text>
</comment>
<keyword evidence="2" id="KW-1185">Reference proteome</keyword>
<name>A0A811UM07_CERCA</name>
<evidence type="ECO:0000313" key="1">
    <source>
        <dbReference type="EMBL" id="CAD7000089.1"/>
    </source>
</evidence>
<dbReference type="AlphaFoldDB" id="A0A811UM07"/>
<organism evidence="1 2">
    <name type="scientific">Ceratitis capitata</name>
    <name type="common">Mediterranean fruit fly</name>
    <name type="synonym">Tephritis capitata</name>
    <dbReference type="NCBI Taxonomy" id="7213"/>
    <lineage>
        <taxon>Eukaryota</taxon>
        <taxon>Metazoa</taxon>
        <taxon>Ecdysozoa</taxon>
        <taxon>Arthropoda</taxon>
        <taxon>Hexapoda</taxon>
        <taxon>Insecta</taxon>
        <taxon>Pterygota</taxon>
        <taxon>Neoptera</taxon>
        <taxon>Endopterygota</taxon>
        <taxon>Diptera</taxon>
        <taxon>Brachycera</taxon>
        <taxon>Muscomorpha</taxon>
        <taxon>Tephritoidea</taxon>
        <taxon>Tephritidae</taxon>
        <taxon>Ceratitis</taxon>
        <taxon>Ceratitis</taxon>
    </lineage>
</organism>
<dbReference type="Proteomes" id="UP000606786">
    <property type="component" value="Unassembled WGS sequence"/>
</dbReference>
<dbReference type="EMBL" id="CAJHJT010000012">
    <property type="protein sequence ID" value="CAD7000089.1"/>
    <property type="molecule type" value="Genomic_DNA"/>
</dbReference>
<sequence length="112" mass="12386">MGGKRGEQRLRSECIPTQLCTGSCVMPLHSTLAFASFAAQHFRLHFQLFPLLVAFIALPHDALPAFTAVAATDSLSSAEATNRASYCTHATIYIYICILRERRRSQSSELLL</sequence>
<accession>A0A811UM07</accession>
<protein>
    <submittedName>
        <fullName evidence="1">(Mediterranean fruit fly) hypothetical protein</fullName>
    </submittedName>
</protein>
<gene>
    <name evidence="1" type="ORF">CCAP1982_LOCUS8587</name>
</gene>